<gene>
    <name evidence="1" type="ORF">RPERSI_LOCUS21562</name>
</gene>
<comment type="caution">
    <text evidence="1">The sequence shown here is derived from an EMBL/GenBank/DDBJ whole genome shotgun (WGS) entry which is preliminary data.</text>
</comment>
<accession>A0ACA9RRR6</accession>
<evidence type="ECO:0000313" key="2">
    <source>
        <dbReference type="Proteomes" id="UP000789920"/>
    </source>
</evidence>
<proteinExistence type="predicted"/>
<reference evidence="1" key="1">
    <citation type="submission" date="2021-06" db="EMBL/GenBank/DDBJ databases">
        <authorList>
            <person name="Kallberg Y."/>
            <person name="Tangrot J."/>
            <person name="Rosling A."/>
        </authorList>
    </citation>
    <scope>NUCLEOTIDE SEQUENCE</scope>
    <source>
        <strain evidence="1">MA461A</strain>
    </source>
</reference>
<name>A0ACA9RRR6_9GLOM</name>
<dbReference type="Proteomes" id="UP000789920">
    <property type="component" value="Unassembled WGS sequence"/>
</dbReference>
<protein>
    <submittedName>
        <fullName evidence="1">2371_t:CDS:1</fullName>
    </submittedName>
</protein>
<feature type="non-terminal residue" evidence="1">
    <location>
        <position position="1"/>
    </location>
</feature>
<evidence type="ECO:0000313" key="1">
    <source>
        <dbReference type="EMBL" id="CAG8803643.1"/>
    </source>
</evidence>
<sequence length="43" mass="5296">LIELERLRDDMNCARFIELEDLYDANERGSYSCESFWDYETRK</sequence>
<dbReference type="EMBL" id="CAJVQC010063433">
    <property type="protein sequence ID" value="CAG8803643.1"/>
    <property type="molecule type" value="Genomic_DNA"/>
</dbReference>
<organism evidence="1 2">
    <name type="scientific">Racocetra persica</name>
    <dbReference type="NCBI Taxonomy" id="160502"/>
    <lineage>
        <taxon>Eukaryota</taxon>
        <taxon>Fungi</taxon>
        <taxon>Fungi incertae sedis</taxon>
        <taxon>Mucoromycota</taxon>
        <taxon>Glomeromycotina</taxon>
        <taxon>Glomeromycetes</taxon>
        <taxon>Diversisporales</taxon>
        <taxon>Gigasporaceae</taxon>
        <taxon>Racocetra</taxon>
    </lineage>
</organism>
<keyword evidence="2" id="KW-1185">Reference proteome</keyword>